<accession>A0ABS2PS40</accession>
<dbReference type="Proteomes" id="UP000697472">
    <property type="component" value="Unassembled WGS sequence"/>
</dbReference>
<name>A0ABS2PS40_9STRE</name>
<protein>
    <submittedName>
        <fullName evidence="1">Uncharacterized protein</fullName>
    </submittedName>
</protein>
<dbReference type="EMBL" id="JAFBEH010000018">
    <property type="protein sequence ID" value="MBM7642743.1"/>
    <property type="molecule type" value="Genomic_DNA"/>
</dbReference>
<reference evidence="1 2" key="1">
    <citation type="submission" date="2021-01" db="EMBL/GenBank/DDBJ databases">
        <title>Genomic Encyclopedia of Type Strains, Phase IV (KMG-IV): sequencing the most valuable type-strain genomes for metagenomic binning, comparative biology and taxonomic classification.</title>
        <authorList>
            <person name="Goeker M."/>
        </authorList>
    </citation>
    <scope>NUCLEOTIDE SEQUENCE [LARGE SCALE GENOMIC DNA]</scope>
    <source>
        <strain evidence="1 2">DSM 27382</strain>
    </source>
</reference>
<dbReference type="RefSeq" id="WP_205009581.1">
    <property type="nucleotide sequence ID" value="NZ_JAFBEH010000018.1"/>
</dbReference>
<keyword evidence="2" id="KW-1185">Reference proteome</keyword>
<evidence type="ECO:0000313" key="2">
    <source>
        <dbReference type="Proteomes" id="UP000697472"/>
    </source>
</evidence>
<comment type="caution">
    <text evidence="1">The sequence shown here is derived from an EMBL/GenBank/DDBJ whole genome shotgun (WGS) entry which is preliminary data.</text>
</comment>
<evidence type="ECO:0000313" key="1">
    <source>
        <dbReference type="EMBL" id="MBM7642743.1"/>
    </source>
</evidence>
<sequence>MITDEDYKNISDRVYDVDSGKVANPVKTGDAVAAGQFQVLRAEDNTDNGMQAMSVAPVDNNGNVDYSEVVIAYAGTNQNDFKNFETDLQSIGLGSDKLSYVKTIESDISGQWIANENPINSKIKVNVFCILSLCYTISTLIL</sequence>
<proteinExistence type="predicted"/>
<gene>
    <name evidence="1" type="ORF">JOC28_001040</name>
</gene>
<organism evidence="1 2">
    <name type="scientific">Streptococcus loxodontisalivarius</name>
    <dbReference type="NCBI Taxonomy" id="1349415"/>
    <lineage>
        <taxon>Bacteria</taxon>
        <taxon>Bacillati</taxon>
        <taxon>Bacillota</taxon>
        <taxon>Bacilli</taxon>
        <taxon>Lactobacillales</taxon>
        <taxon>Streptococcaceae</taxon>
        <taxon>Streptococcus</taxon>
    </lineage>
</organism>